<feature type="region of interest" description="Disordered" evidence="2">
    <location>
        <begin position="454"/>
        <end position="489"/>
    </location>
</feature>
<reference evidence="4 5" key="1">
    <citation type="submission" date="2020-08" db="EMBL/GenBank/DDBJ databases">
        <title>Sequencing the genomes of 1000 actinobacteria strains.</title>
        <authorList>
            <person name="Klenk H.-P."/>
        </authorList>
    </citation>
    <scope>NUCLEOTIDE SEQUENCE [LARGE SCALE GENOMIC DNA]</scope>
    <source>
        <strain evidence="4 5">DSM 102122</strain>
    </source>
</reference>
<keyword evidence="1" id="KW-0233">DNA recombination</keyword>
<evidence type="ECO:0000259" key="3">
    <source>
        <dbReference type="PROSITE" id="PS51898"/>
    </source>
</evidence>
<name>A0A7W9LNL7_9ACTN</name>
<feature type="compositionally biased region" description="Basic and acidic residues" evidence="2">
    <location>
        <begin position="467"/>
        <end position="482"/>
    </location>
</feature>
<dbReference type="Gene3D" id="1.10.443.10">
    <property type="entry name" value="Intergrase catalytic core"/>
    <property type="match status" value="1"/>
</dbReference>
<evidence type="ECO:0000313" key="4">
    <source>
        <dbReference type="EMBL" id="MBB5790406.1"/>
    </source>
</evidence>
<gene>
    <name evidence="4" type="ORF">HD601_004981</name>
</gene>
<feature type="domain" description="Tyr recombinase" evidence="3">
    <location>
        <begin position="233"/>
        <end position="448"/>
    </location>
</feature>
<dbReference type="Proteomes" id="UP000542813">
    <property type="component" value="Unassembled WGS sequence"/>
</dbReference>
<accession>A0A7W9LNL7</accession>
<dbReference type="InterPro" id="IPR011010">
    <property type="entry name" value="DNA_brk_join_enz"/>
</dbReference>
<evidence type="ECO:0000313" key="5">
    <source>
        <dbReference type="Proteomes" id="UP000542813"/>
    </source>
</evidence>
<dbReference type="PANTHER" id="PTHR30349:SF64">
    <property type="entry name" value="PROPHAGE INTEGRASE INTD-RELATED"/>
    <property type="match status" value="1"/>
</dbReference>
<dbReference type="InterPro" id="IPR013762">
    <property type="entry name" value="Integrase-like_cat_sf"/>
</dbReference>
<dbReference type="AlphaFoldDB" id="A0A7W9LNL7"/>
<dbReference type="InterPro" id="IPR050090">
    <property type="entry name" value="Tyrosine_recombinase_XerCD"/>
</dbReference>
<proteinExistence type="predicted"/>
<dbReference type="PANTHER" id="PTHR30349">
    <property type="entry name" value="PHAGE INTEGRASE-RELATED"/>
    <property type="match status" value="1"/>
</dbReference>
<dbReference type="RefSeq" id="WP_184826432.1">
    <property type="nucleotide sequence ID" value="NZ_JACHMM010000001.1"/>
</dbReference>
<comment type="caution">
    <text evidence="4">The sequence shown here is derived from an EMBL/GenBank/DDBJ whole genome shotgun (WGS) entry which is preliminary data.</text>
</comment>
<evidence type="ECO:0000256" key="2">
    <source>
        <dbReference type="SAM" id="MobiDB-lite"/>
    </source>
</evidence>
<dbReference type="InterPro" id="IPR002104">
    <property type="entry name" value="Integrase_catalytic"/>
</dbReference>
<dbReference type="GO" id="GO:0015074">
    <property type="term" value="P:DNA integration"/>
    <property type="evidence" value="ECO:0007669"/>
    <property type="project" value="InterPro"/>
</dbReference>
<dbReference type="PROSITE" id="PS51898">
    <property type="entry name" value="TYR_RECOMBINASE"/>
    <property type="match status" value="1"/>
</dbReference>
<dbReference type="EMBL" id="JACHMM010000001">
    <property type="protein sequence ID" value="MBB5790406.1"/>
    <property type="molecule type" value="Genomic_DNA"/>
</dbReference>
<organism evidence="4 5">
    <name type="scientific">Jiangella mangrovi</name>
    <dbReference type="NCBI Taxonomy" id="1524084"/>
    <lineage>
        <taxon>Bacteria</taxon>
        <taxon>Bacillati</taxon>
        <taxon>Actinomycetota</taxon>
        <taxon>Actinomycetes</taxon>
        <taxon>Jiangellales</taxon>
        <taxon>Jiangellaceae</taxon>
        <taxon>Jiangella</taxon>
    </lineage>
</organism>
<dbReference type="Pfam" id="PF00589">
    <property type="entry name" value="Phage_integrase"/>
    <property type="match status" value="1"/>
</dbReference>
<evidence type="ECO:0000256" key="1">
    <source>
        <dbReference type="ARBA" id="ARBA00023172"/>
    </source>
</evidence>
<protein>
    <submittedName>
        <fullName evidence="4">Integrase</fullName>
    </submittedName>
</protein>
<dbReference type="GO" id="GO:0003677">
    <property type="term" value="F:DNA binding"/>
    <property type="evidence" value="ECO:0007669"/>
    <property type="project" value="InterPro"/>
</dbReference>
<dbReference type="GO" id="GO:0006310">
    <property type="term" value="P:DNA recombination"/>
    <property type="evidence" value="ECO:0007669"/>
    <property type="project" value="UniProtKB-KW"/>
</dbReference>
<sequence>MNTSFKVNFWKTQVYRGARKTTHYVRWTVAGEAFKEPFGLAAQAESFRSELVAAARKGEAFYVDSGLPVSMKRAETTMSWYQLACDYVDAKWPRSAATTRRTVAEALTAATCLMFTNERGMPDAVELRAALKRWAFNTNRRAEANQPAWVNDALRWASNHSRPASALADTDVLRQVIDGLAIRLDGGVRATSVTSRWRKILYNLAEYAVQRKVLIANPLPTVKQPSQRVAQVDRRSVANPTQARDLLAAVAAQSNTGQRLEGYFGCLYYAGMRPEETAELRRDNLDLPERGWGWIYLDAAKPHAGGEWTDTGNARDDRPLKQREIGEIRKVPSPPELTALLHQHLGTFGTTPDGRLFVGERSAEHLPAFTVFRVWSRAREAVFGAGAKRMLVALRPYDLRHACVSTWLNSGVPPTKVAAWAGHSVDVLLKIYAKCIDGDDELYRARIDAALDRGHQPPELGRAFGENGRREPPTAGDGRSDRNGPSPTF</sequence>
<keyword evidence="5" id="KW-1185">Reference proteome</keyword>
<dbReference type="SUPFAM" id="SSF56349">
    <property type="entry name" value="DNA breaking-rejoining enzymes"/>
    <property type="match status" value="1"/>
</dbReference>